<evidence type="ECO:0000313" key="2">
    <source>
        <dbReference type="Proteomes" id="UP001470230"/>
    </source>
</evidence>
<protein>
    <submittedName>
        <fullName evidence="1">Uncharacterized protein</fullName>
    </submittedName>
</protein>
<gene>
    <name evidence="1" type="ORF">M9Y10_002703</name>
</gene>
<evidence type="ECO:0000313" key="1">
    <source>
        <dbReference type="EMBL" id="KAK8900376.1"/>
    </source>
</evidence>
<sequence>MINSVRNPFISHDLRMFNLETTYYFILHYFYQFSNSLSPPGTRITVIRMLNTIVGITVALSKYDFIKTGHIGTHPLENYFGSLQIACQYDHSYDTIFRVVGKAIHVRILLDELNQKNTIRTRIGIGGTNAQIECNSGIIPDMAPFQLFKMIWHKMKLNDSDISLFESWFPCYKTIDWKEQISKSSSLSGSNIISR</sequence>
<organism evidence="1 2">
    <name type="scientific">Tritrichomonas musculus</name>
    <dbReference type="NCBI Taxonomy" id="1915356"/>
    <lineage>
        <taxon>Eukaryota</taxon>
        <taxon>Metamonada</taxon>
        <taxon>Parabasalia</taxon>
        <taxon>Tritrichomonadida</taxon>
        <taxon>Tritrichomonadidae</taxon>
        <taxon>Tritrichomonas</taxon>
    </lineage>
</organism>
<name>A0ABR2LBI5_9EUKA</name>
<keyword evidence="2" id="KW-1185">Reference proteome</keyword>
<dbReference type="EMBL" id="JAPFFF010000001">
    <property type="protein sequence ID" value="KAK8900376.1"/>
    <property type="molecule type" value="Genomic_DNA"/>
</dbReference>
<dbReference type="Proteomes" id="UP001470230">
    <property type="component" value="Unassembled WGS sequence"/>
</dbReference>
<reference evidence="1 2" key="1">
    <citation type="submission" date="2024-04" db="EMBL/GenBank/DDBJ databases">
        <title>Tritrichomonas musculus Genome.</title>
        <authorList>
            <person name="Alves-Ferreira E."/>
            <person name="Grigg M."/>
            <person name="Lorenzi H."/>
            <person name="Galac M."/>
        </authorList>
    </citation>
    <scope>NUCLEOTIDE SEQUENCE [LARGE SCALE GENOMIC DNA]</scope>
    <source>
        <strain evidence="1 2">EAF2021</strain>
    </source>
</reference>
<comment type="caution">
    <text evidence="1">The sequence shown here is derived from an EMBL/GenBank/DDBJ whole genome shotgun (WGS) entry which is preliminary data.</text>
</comment>
<accession>A0ABR2LBI5</accession>
<proteinExistence type="predicted"/>